<evidence type="ECO:0000313" key="2">
    <source>
        <dbReference type="Proteomes" id="UP001642409"/>
    </source>
</evidence>
<dbReference type="Proteomes" id="UP001642409">
    <property type="component" value="Unassembled WGS sequence"/>
</dbReference>
<dbReference type="EMBL" id="CAXDID020000103">
    <property type="protein sequence ID" value="CAL6027009.1"/>
    <property type="molecule type" value="Genomic_DNA"/>
</dbReference>
<proteinExistence type="predicted"/>
<reference evidence="1 2" key="1">
    <citation type="submission" date="2024-07" db="EMBL/GenBank/DDBJ databases">
        <authorList>
            <person name="Akdeniz Z."/>
        </authorList>
    </citation>
    <scope>NUCLEOTIDE SEQUENCE [LARGE SCALE GENOMIC DNA]</scope>
</reference>
<accession>A0ABP1IZ37</accession>
<evidence type="ECO:0000313" key="1">
    <source>
        <dbReference type="EMBL" id="CAL6027009.1"/>
    </source>
</evidence>
<protein>
    <submittedName>
        <fullName evidence="1">Uncharacterized protein</fullName>
    </submittedName>
</protein>
<gene>
    <name evidence="1" type="ORF">HINF_LOCUS31120</name>
</gene>
<sequence>MQYLDAFKTKQTIAELQNQLKNNAVTEQSLVNTLDQFIMHFKASPLQLSQYLDENMSYFALICDNYKVSLRLTLIYLLTHTQVCLHIVHQFTTLKQPLLNADELKMKEEIVHFMTQQIKLDLEQKSEYILFQILFKVQIERNMGITLNVQFENKLKYEPLQLQIEQLLTIQTIPSMQFKSPLFVFFIAYLFQNMKFEDQQYQDLFISQFKNNQFQFDQSCLKLTGIQLEDYIQDYSKSKNEFNSKLNSILMARSQKFANKKEMSKIAKDLGYKGEIFADNIPAPSVNVSLQQFQSSEDKESSKLIKQVLPIFTHAFAACCQFTKFNPFDRTVTVQKKTILLEEIFNYFSVSDFDLFSLNSLFYKNASDEERTEQLLQQLDCLCQLSLYFFNISKNMQVFTTFGNLVQQVLQNLAQSPIPLSINVKANNSILNTCQLFQLENVYIKATLVLPVDFILNSGQFSQFITKNLNKNVFWHCLQKLKTRFDLNQYRVLLVNVLKEVKNQVHFDSQTSCILQNAFGDLSFEQLFINLIEPVISQFELNTEANAKTCFEFTCKMKFLIETVLAYTHTKCINVFSFYEGNEHLNQYKALIEQICTINSKYQNISTHEMRNKVNQMEDKSKKELMNKQLDEIDSMYKYINEYLEVIKQELRMNETKHVFEVQQKIINDSDLVDMETKLQNDQQIDQELLCEMSIKKFDQILEKGLINLFCAICDPTYFYLEEHQANIVYQSSKNKMSPQTALKFASILTEYNFDKLASEVIASQTLDKDIKKLIVLLDYTIENEIPNKKLVGQIQDLCIEADLNSVIYLHQIIQGKAELEKLQNKLKETNAFYNVVFEQKFEDKFVTSQFIKYSIAPTEGADLLGAISNNLKFVNTDIFDHSNYLKDILIFSTQLMGQEVSKDLVNLILQHIGIYSAYFNKKLNTTEQQKLKTQLISILKAFAQFYDYICFQTTDYQTFHLVFQILVALLQLDYYKDPIITMYYQELCVPIQEGINLSLQKNRQWFIFKMISVVLFKSNFAEIQQPFVKTFVLGMFSALKYQEQLKFIGLEGIDDDVLEIFKKQME</sequence>
<organism evidence="1 2">
    <name type="scientific">Hexamita inflata</name>
    <dbReference type="NCBI Taxonomy" id="28002"/>
    <lineage>
        <taxon>Eukaryota</taxon>
        <taxon>Metamonada</taxon>
        <taxon>Diplomonadida</taxon>
        <taxon>Hexamitidae</taxon>
        <taxon>Hexamitinae</taxon>
        <taxon>Hexamita</taxon>
    </lineage>
</organism>
<name>A0ABP1IZ37_9EUKA</name>
<comment type="caution">
    <text evidence="1">The sequence shown here is derived from an EMBL/GenBank/DDBJ whole genome shotgun (WGS) entry which is preliminary data.</text>
</comment>
<keyword evidence="2" id="KW-1185">Reference proteome</keyword>